<proteinExistence type="predicted"/>
<evidence type="ECO:0000313" key="1">
    <source>
        <dbReference type="Proteomes" id="UP000887578"/>
    </source>
</evidence>
<organism evidence="1 2">
    <name type="scientific">Panagrolaimus davidi</name>
    <dbReference type="NCBI Taxonomy" id="227884"/>
    <lineage>
        <taxon>Eukaryota</taxon>
        <taxon>Metazoa</taxon>
        <taxon>Ecdysozoa</taxon>
        <taxon>Nematoda</taxon>
        <taxon>Chromadorea</taxon>
        <taxon>Rhabditida</taxon>
        <taxon>Tylenchina</taxon>
        <taxon>Panagrolaimomorpha</taxon>
        <taxon>Panagrolaimoidea</taxon>
        <taxon>Panagrolaimidae</taxon>
        <taxon>Panagrolaimus</taxon>
    </lineage>
</organism>
<dbReference type="WBParaSite" id="PDA_v2.g15642.t1">
    <property type="protein sequence ID" value="PDA_v2.g15642.t1"/>
    <property type="gene ID" value="PDA_v2.g15642"/>
</dbReference>
<name>A0A914PBV7_9BILA</name>
<reference evidence="2" key="1">
    <citation type="submission" date="2022-11" db="UniProtKB">
        <authorList>
            <consortium name="WormBaseParasite"/>
        </authorList>
    </citation>
    <scope>IDENTIFICATION</scope>
</reference>
<dbReference type="Proteomes" id="UP000887578">
    <property type="component" value="Unplaced"/>
</dbReference>
<dbReference type="AlphaFoldDB" id="A0A914PBV7"/>
<protein>
    <submittedName>
        <fullName evidence="2">Uncharacterized protein</fullName>
    </submittedName>
</protein>
<accession>A0A914PBV7</accession>
<sequence length="109" mass="12596">MQAADERASKQICELLNVVETIKSRNSDLEAQIERYHKEETAAVVENQKLKSEISNLKAVNEKCFYRIKGLNDQIESLSREINEESTFKLEITKREEEEKHCHTVTAAD</sequence>
<keyword evidence="1" id="KW-1185">Reference proteome</keyword>
<evidence type="ECO:0000313" key="2">
    <source>
        <dbReference type="WBParaSite" id="PDA_v2.g15642.t1"/>
    </source>
</evidence>